<reference evidence="1 2" key="1">
    <citation type="submission" date="2013-09" db="EMBL/GenBank/DDBJ databases">
        <title>Genome sequencing of Arenimonas oryziterrae.</title>
        <authorList>
            <person name="Chen F."/>
            <person name="Wang G."/>
        </authorList>
    </citation>
    <scope>NUCLEOTIDE SEQUENCE [LARGE SCALE GENOMIC DNA]</scope>
    <source>
        <strain evidence="1 2">YC6267</strain>
    </source>
</reference>
<dbReference type="PIRSF" id="PIRSF015283">
    <property type="entry name" value="Regulatory_RpfE"/>
    <property type="match status" value="1"/>
</dbReference>
<accession>A0A091AYL8</accession>
<protein>
    <recommendedName>
        <fullName evidence="3">Phosphoglycerate mutase</fullName>
    </recommendedName>
</protein>
<dbReference type="AlphaFoldDB" id="A0A091AYL8"/>
<evidence type="ECO:0000313" key="1">
    <source>
        <dbReference type="EMBL" id="KFN44511.1"/>
    </source>
</evidence>
<name>A0A091AYL8_9GAMM</name>
<comment type="caution">
    <text evidence="1">The sequence shown here is derived from an EMBL/GenBank/DDBJ whole genome shotgun (WGS) entry which is preliminary data.</text>
</comment>
<dbReference type="eggNOG" id="COG4255">
    <property type="taxonomic scope" value="Bacteria"/>
</dbReference>
<sequence length="309" mass="34063">MGAPVDSLSLLLPERRRFAGQALAPETAQRLGRADRLDAAEPGDRAQLLRYFQLLPRGWPMAAITRQADAGDAPIHAWLRADPVYVRPDVNGVRLMAFGNLGLTAEEAEAFIRPLKPLFGDTGFPISAGAPERWYLMLPRESKLPVFTTPMEGLGEDLLAHLPDGPEGRRWRALLNEGQILLHNHPRNAERIAAGRMPVNSLWFWGGGVLPDAVSVSAPHVVGDDVELRALATLAGADARPGDTGSVLVDLRHARQWDAIERDHLQPAIGQLGTRYASVLLDFADGVRWRIASGQRWRFWRRALSQLDA</sequence>
<dbReference type="Proteomes" id="UP000029385">
    <property type="component" value="Unassembled WGS sequence"/>
</dbReference>
<dbReference type="InterPro" id="IPR016631">
    <property type="entry name" value="Regulatory_RpfE"/>
</dbReference>
<gene>
    <name evidence="1" type="ORF">N789_00460</name>
</gene>
<proteinExistence type="predicted"/>
<dbReference type="RefSeq" id="WP_022968682.1">
    <property type="nucleotide sequence ID" value="NZ_ATVD01000002.1"/>
</dbReference>
<evidence type="ECO:0000313" key="2">
    <source>
        <dbReference type="Proteomes" id="UP000029385"/>
    </source>
</evidence>
<dbReference type="EMBL" id="AVCI01000001">
    <property type="protein sequence ID" value="KFN44511.1"/>
    <property type="molecule type" value="Genomic_DNA"/>
</dbReference>
<keyword evidence="2" id="KW-1185">Reference proteome</keyword>
<evidence type="ECO:0008006" key="3">
    <source>
        <dbReference type="Google" id="ProtNLM"/>
    </source>
</evidence>
<dbReference type="PATRIC" id="fig|1121015.4.peg.92"/>
<dbReference type="STRING" id="1121015.GCA_000420545_01038"/>
<organism evidence="1 2">
    <name type="scientific">Arenimonas oryziterrae DSM 21050 = YC6267</name>
    <dbReference type="NCBI Taxonomy" id="1121015"/>
    <lineage>
        <taxon>Bacteria</taxon>
        <taxon>Pseudomonadati</taxon>
        <taxon>Pseudomonadota</taxon>
        <taxon>Gammaproteobacteria</taxon>
        <taxon>Lysobacterales</taxon>
        <taxon>Lysobacteraceae</taxon>
        <taxon>Arenimonas</taxon>
    </lineage>
</organism>
<dbReference type="OrthoDB" id="5295974at2"/>